<dbReference type="CDD" id="cd06848">
    <property type="entry name" value="GCS_H"/>
    <property type="match status" value="1"/>
</dbReference>
<dbReference type="HOGENOM" id="CLU_097408_2_0_0"/>
<proteinExistence type="inferred from homology"/>
<dbReference type="Gene3D" id="2.40.50.100">
    <property type="match status" value="1"/>
</dbReference>
<dbReference type="NCBIfam" id="NF002270">
    <property type="entry name" value="PRK01202.1"/>
    <property type="match status" value="1"/>
</dbReference>
<accession>A0A0S6W4G4</accession>
<evidence type="ECO:0000256" key="4">
    <source>
        <dbReference type="PIRSR" id="PIRSR617453-50"/>
    </source>
</evidence>
<keyword evidence="2 3" id="KW-0450">Lipoyl</keyword>
<dbReference type="InterPro" id="IPR002930">
    <property type="entry name" value="GCV_H"/>
</dbReference>
<sequence length="126" mass="14169">MFPAELKYSKEHEWVRVNDQRAIIGITHYAQEQLGDVVYVELPEPGSQVSQFEVCGTIESVKTVSDLFAPVSGEVIAINEALDDAPEQINQEPYGSGWIFEVMMTDASELERLMSADEYETMIHAK</sequence>
<comment type="function">
    <text evidence="3">The glycine cleavage system catalyzes the degradation of glycine. The H protein shuttles the methylamine group of glycine from the P protein to the T protein.</text>
</comment>
<dbReference type="NCBIfam" id="TIGR00527">
    <property type="entry name" value="gcvH"/>
    <property type="match status" value="1"/>
</dbReference>
<keyword evidence="7" id="KW-1185">Reference proteome</keyword>
<organism evidence="6">
    <name type="scientific">Candidatus Moduliflexus flocculans</name>
    <dbReference type="NCBI Taxonomy" id="1499966"/>
    <lineage>
        <taxon>Bacteria</taxon>
        <taxon>Candidatus Moduliflexota</taxon>
        <taxon>Candidatus Moduliflexia</taxon>
        <taxon>Candidatus Moduliflexales</taxon>
        <taxon>Candidatus Moduliflexaceae</taxon>
    </lineage>
</organism>
<evidence type="ECO:0000256" key="3">
    <source>
        <dbReference type="HAMAP-Rule" id="MF_00272"/>
    </source>
</evidence>
<evidence type="ECO:0000256" key="1">
    <source>
        <dbReference type="ARBA" id="ARBA00009249"/>
    </source>
</evidence>
<feature type="domain" description="Lipoyl-binding" evidence="5">
    <location>
        <begin position="21"/>
        <end position="103"/>
    </location>
</feature>
<dbReference type="EMBL" id="DF820459">
    <property type="protein sequence ID" value="GAK53057.1"/>
    <property type="molecule type" value="Genomic_DNA"/>
</dbReference>
<comment type="subunit">
    <text evidence="3">The glycine cleavage system is composed of four proteins: P, T, L and H.</text>
</comment>
<dbReference type="InterPro" id="IPR011053">
    <property type="entry name" value="Single_hybrid_motif"/>
</dbReference>
<name>A0A0S6W4G4_9BACT</name>
<reference evidence="6" key="1">
    <citation type="journal article" date="2015" name="PeerJ">
        <title>First genomic representation of candidate bacterial phylum KSB3 points to enhanced environmental sensing as a trigger of wastewater bulking.</title>
        <authorList>
            <person name="Sekiguchi Y."/>
            <person name="Ohashi A."/>
            <person name="Parks D.H."/>
            <person name="Yamauchi T."/>
            <person name="Tyson G.W."/>
            <person name="Hugenholtz P."/>
        </authorList>
    </citation>
    <scope>NUCLEOTIDE SEQUENCE [LARGE SCALE GENOMIC DNA]</scope>
</reference>
<dbReference type="PANTHER" id="PTHR11715:SF3">
    <property type="entry name" value="GLYCINE CLEAVAGE SYSTEM H PROTEIN-RELATED"/>
    <property type="match status" value="1"/>
</dbReference>
<comment type="similarity">
    <text evidence="1 3">Belongs to the GcvH family.</text>
</comment>
<dbReference type="GO" id="GO:0019464">
    <property type="term" value="P:glycine decarboxylation via glycine cleavage system"/>
    <property type="evidence" value="ECO:0007669"/>
    <property type="project" value="UniProtKB-UniRule"/>
</dbReference>
<dbReference type="InterPro" id="IPR000089">
    <property type="entry name" value="Biotin_lipoyl"/>
</dbReference>
<dbReference type="InterPro" id="IPR033753">
    <property type="entry name" value="GCV_H/Fam206"/>
</dbReference>
<evidence type="ECO:0000256" key="2">
    <source>
        <dbReference type="ARBA" id="ARBA00022823"/>
    </source>
</evidence>
<dbReference type="PANTHER" id="PTHR11715">
    <property type="entry name" value="GLYCINE CLEAVAGE SYSTEM H PROTEIN"/>
    <property type="match status" value="1"/>
</dbReference>
<dbReference type="GO" id="GO:0005960">
    <property type="term" value="C:glycine cleavage complex"/>
    <property type="evidence" value="ECO:0007669"/>
    <property type="project" value="InterPro"/>
</dbReference>
<feature type="modified residue" description="N6-lipoyllysine" evidence="3 4">
    <location>
        <position position="62"/>
    </location>
</feature>
<dbReference type="SUPFAM" id="SSF51230">
    <property type="entry name" value="Single hybrid motif"/>
    <property type="match status" value="1"/>
</dbReference>
<comment type="cofactor">
    <cofactor evidence="3">
        <name>(R)-lipoate</name>
        <dbReference type="ChEBI" id="CHEBI:83088"/>
    </cofactor>
    <text evidence="3">Binds 1 lipoyl cofactor covalently.</text>
</comment>
<evidence type="ECO:0000313" key="7">
    <source>
        <dbReference type="Proteomes" id="UP000030700"/>
    </source>
</evidence>
<dbReference type="InterPro" id="IPR017453">
    <property type="entry name" value="GCV_H_sub"/>
</dbReference>
<dbReference type="GO" id="GO:0005829">
    <property type="term" value="C:cytosol"/>
    <property type="evidence" value="ECO:0007669"/>
    <property type="project" value="TreeGrafter"/>
</dbReference>
<evidence type="ECO:0000313" key="6">
    <source>
        <dbReference type="EMBL" id="GAK53057.1"/>
    </source>
</evidence>
<dbReference type="STRING" id="1499966.U14_04316"/>
<dbReference type="PROSITE" id="PS50968">
    <property type="entry name" value="BIOTINYL_LIPOYL"/>
    <property type="match status" value="1"/>
</dbReference>
<dbReference type="InterPro" id="IPR003016">
    <property type="entry name" value="2-oxoA_DH_lipoyl-BS"/>
</dbReference>
<dbReference type="Pfam" id="PF01597">
    <property type="entry name" value="GCV_H"/>
    <property type="match status" value="1"/>
</dbReference>
<protein>
    <recommendedName>
        <fullName evidence="3">Glycine cleavage system H protein</fullName>
    </recommendedName>
</protein>
<dbReference type="Proteomes" id="UP000030700">
    <property type="component" value="Unassembled WGS sequence"/>
</dbReference>
<dbReference type="AlphaFoldDB" id="A0A0S6W4G4"/>
<dbReference type="HAMAP" id="MF_00272">
    <property type="entry name" value="GcvH"/>
    <property type="match status" value="1"/>
</dbReference>
<gene>
    <name evidence="3" type="primary">gcvH</name>
    <name evidence="6" type="ORF">U14_04316</name>
</gene>
<dbReference type="GO" id="GO:0009249">
    <property type="term" value="P:protein lipoylation"/>
    <property type="evidence" value="ECO:0007669"/>
    <property type="project" value="TreeGrafter"/>
</dbReference>
<evidence type="ECO:0000259" key="5">
    <source>
        <dbReference type="PROSITE" id="PS50968"/>
    </source>
</evidence>
<dbReference type="PROSITE" id="PS00189">
    <property type="entry name" value="LIPOYL"/>
    <property type="match status" value="1"/>
</dbReference>